<dbReference type="OrthoDB" id="5125635at2"/>
<proteinExistence type="predicted"/>
<name>A0A1X7P398_9MICO</name>
<dbReference type="RefSeq" id="WP_085476838.1">
    <property type="nucleotide sequence ID" value="NZ_FXBM01000002.1"/>
</dbReference>
<organism evidence="2 3">
    <name type="scientific">Rathayibacter oskolensis</name>
    <dbReference type="NCBI Taxonomy" id="1891671"/>
    <lineage>
        <taxon>Bacteria</taxon>
        <taxon>Bacillati</taxon>
        <taxon>Actinomycetota</taxon>
        <taxon>Actinomycetes</taxon>
        <taxon>Micrococcales</taxon>
        <taxon>Microbacteriaceae</taxon>
        <taxon>Rathayibacter</taxon>
    </lineage>
</organism>
<dbReference type="Proteomes" id="UP000193711">
    <property type="component" value="Unassembled WGS sequence"/>
</dbReference>
<feature type="region of interest" description="Disordered" evidence="1">
    <location>
        <begin position="1"/>
        <end position="24"/>
    </location>
</feature>
<sequence length="93" mass="9960">MTIDTSSEAQAAIDPEGANGGEAGLDVCPGDVFTAVVSEGLEHWRVVAVLGIRVLAERDGGGERRSFTLRFVRHRLWLLAQDSTLPADDPARS</sequence>
<dbReference type="AlphaFoldDB" id="A0A1X7P398"/>
<dbReference type="EMBL" id="FXBM01000002">
    <property type="protein sequence ID" value="SMH44808.1"/>
    <property type="molecule type" value="Genomic_DNA"/>
</dbReference>
<protein>
    <submittedName>
        <fullName evidence="2">Uncharacterized protein</fullName>
    </submittedName>
</protein>
<evidence type="ECO:0000313" key="2">
    <source>
        <dbReference type="EMBL" id="SMH44808.1"/>
    </source>
</evidence>
<accession>A0A1X7P398</accession>
<gene>
    <name evidence="2" type="ORF">SAMN06295885_2435</name>
</gene>
<keyword evidence="3" id="KW-1185">Reference proteome</keyword>
<evidence type="ECO:0000313" key="3">
    <source>
        <dbReference type="Proteomes" id="UP000193711"/>
    </source>
</evidence>
<reference evidence="3" key="1">
    <citation type="submission" date="2017-04" db="EMBL/GenBank/DDBJ databases">
        <authorList>
            <person name="Varghese N."/>
            <person name="Submissions S."/>
        </authorList>
    </citation>
    <scope>NUCLEOTIDE SEQUENCE [LARGE SCALE GENOMIC DNA]</scope>
    <source>
        <strain evidence="3">VKM Ac-2121</strain>
    </source>
</reference>
<evidence type="ECO:0000256" key="1">
    <source>
        <dbReference type="SAM" id="MobiDB-lite"/>
    </source>
</evidence>